<dbReference type="OrthoDB" id="5489997at2759"/>
<dbReference type="Proteomes" id="UP000277580">
    <property type="component" value="Unassembled WGS sequence"/>
</dbReference>
<protein>
    <submittedName>
        <fullName evidence="1">Uncharacterized protein</fullName>
    </submittedName>
</protein>
<evidence type="ECO:0000313" key="1">
    <source>
        <dbReference type="EMBL" id="RPB09635.1"/>
    </source>
</evidence>
<evidence type="ECO:0000313" key="2">
    <source>
        <dbReference type="Proteomes" id="UP000277580"/>
    </source>
</evidence>
<gene>
    <name evidence="1" type="ORF">P167DRAFT_567129</name>
</gene>
<organism evidence="1 2">
    <name type="scientific">Morchella conica CCBAS932</name>
    <dbReference type="NCBI Taxonomy" id="1392247"/>
    <lineage>
        <taxon>Eukaryota</taxon>
        <taxon>Fungi</taxon>
        <taxon>Dikarya</taxon>
        <taxon>Ascomycota</taxon>
        <taxon>Pezizomycotina</taxon>
        <taxon>Pezizomycetes</taxon>
        <taxon>Pezizales</taxon>
        <taxon>Morchellaceae</taxon>
        <taxon>Morchella</taxon>
    </lineage>
</organism>
<dbReference type="AlphaFoldDB" id="A0A3N4KV23"/>
<accession>A0A3N4KV23</accession>
<dbReference type="EMBL" id="ML119150">
    <property type="protein sequence ID" value="RPB09635.1"/>
    <property type="molecule type" value="Genomic_DNA"/>
</dbReference>
<sequence length="172" mass="19719">MSKPLRLEGPEEITPNMWWTGIQQSYSSRPATFFTPIFNGQMEATNNILDSMSFSIGAEIAFTDEQSDSVIDFPSSSGHQSSRIPPILQQRVKKRKSWVFLPEHGTEYTQGGRIYWRCARCPQRGIKAVTFADSSTKNMLDHLSIVYELDKNGPYCCTGRRRREQNQSCIWE</sequence>
<name>A0A3N4KV23_9PEZI</name>
<dbReference type="InParanoid" id="A0A3N4KV23"/>
<reference evidence="1 2" key="1">
    <citation type="journal article" date="2018" name="Nat. Ecol. Evol.">
        <title>Pezizomycetes genomes reveal the molecular basis of ectomycorrhizal truffle lifestyle.</title>
        <authorList>
            <person name="Murat C."/>
            <person name="Payen T."/>
            <person name="Noel B."/>
            <person name="Kuo A."/>
            <person name="Morin E."/>
            <person name="Chen J."/>
            <person name="Kohler A."/>
            <person name="Krizsan K."/>
            <person name="Balestrini R."/>
            <person name="Da Silva C."/>
            <person name="Montanini B."/>
            <person name="Hainaut M."/>
            <person name="Levati E."/>
            <person name="Barry K.W."/>
            <person name="Belfiori B."/>
            <person name="Cichocki N."/>
            <person name="Clum A."/>
            <person name="Dockter R.B."/>
            <person name="Fauchery L."/>
            <person name="Guy J."/>
            <person name="Iotti M."/>
            <person name="Le Tacon F."/>
            <person name="Lindquist E.A."/>
            <person name="Lipzen A."/>
            <person name="Malagnac F."/>
            <person name="Mello A."/>
            <person name="Molinier V."/>
            <person name="Miyauchi S."/>
            <person name="Poulain J."/>
            <person name="Riccioni C."/>
            <person name="Rubini A."/>
            <person name="Sitrit Y."/>
            <person name="Splivallo R."/>
            <person name="Traeger S."/>
            <person name="Wang M."/>
            <person name="Zifcakova L."/>
            <person name="Wipf D."/>
            <person name="Zambonelli A."/>
            <person name="Paolocci F."/>
            <person name="Nowrousian M."/>
            <person name="Ottonello S."/>
            <person name="Baldrian P."/>
            <person name="Spatafora J.W."/>
            <person name="Henrissat B."/>
            <person name="Nagy L.G."/>
            <person name="Aury J.M."/>
            <person name="Wincker P."/>
            <person name="Grigoriev I.V."/>
            <person name="Bonfante P."/>
            <person name="Martin F.M."/>
        </authorList>
    </citation>
    <scope>NUCLEOTIDE SEQUENCE [LARGE SCALE GENOMIC DNA]</scope>
    <source>
        <strain evidence="1 2">CCBAS932</strain>
    </source>
</reference>
<proteinExistence type="predicted"/>
<keyword evidence="2" id="KW-1185">Reference proteome</keyword>